<reference evidence="4" key="2">
    <citation type="submission" date="2017-02" db="UniProtKB">
        <authorList>
            <consortium name="WormBaseParasite"/>
        </authorList>
    </citation>
    <scope>IDENTIFICATION</scope>
</reference>
<dbReference type="SUPFAM" id="SSF55486">
    <property type="entry name" value="Metalloproteases ('zincins'), catalytic domain"/>
    <property type="match status" value="1"/>
</dbReference>
<organism evidence="3 4">
    <name type="scientific">Angiostrongylus cantonensis</name>
    <name type="common">Rat lungworm</name>
    <dbReference type="NCBI Taxonomy" id="6313"/>
    <lineage>
        <taxon>Eukaryota</taxon>
        <taxon>Metazoa</taxon>
        <taxon>Ecdysozoa</taxon>
        <taxon>Nematoda</taxon>
        <taxon>Chromadorea</taxon>
        <taxon>Rhabditida</taxon>
        <taxon>Rhabditina</taxon>
        <taxon>Rhabditomorpha</taxon>
        <taxon>Strongyloidea</taxon>
        <taxon>Metastrongylidae</taxon>
        <taxon>Angiostrongylus</taxon>
    </lineage>
</organism>
<dbReference type="AlphaFoldDB" id="A0A0K0DHB2"/>
<dbReference type="WBParaSite" id="ACAC_0001055901-mRNA-1">
    <property type="protein sequence ID" value="ACAC_0001055901-mRNA-1"/>
    <property type="gene ID" value="ACAC_0001055901"/>
</dbReference>
<dbReference type="PANTHER" id="PTHR10127">
    <property type="entry name" value="DISCOIDIN, CUB, EGF, LAMININ , AND ZINC METALLOPROTEASE DOMAIN CONTAINING"/>
    <property type="match status" value="1"/>
</dbReference>
<dbReference type="InterPro" id="IPR001506">
    <property type="entry name" value="Peptidase_M12A"/>
</dbReference>
<evidence type="ECO:0000259" key="2">
    <source>
        <dbReference type="Pfam" id="PF01400"/>
    </source>
</evidence>
<name>A0A0K0DHB2_ANGCA</name>
<dbReference type="PRINTS" id="PR00480">
    <property type="entry name" value="ASTACIN"/>
</dbReference>
<feature type="domain" description="Peptidase M12A" evidence="2">
    <location>
        <begin position="205"/>
        <end position="283"/>
    </location>
</feature>
<keyword evidence="1" id="KW-0378">Hydrolase</keyword>
<dbReference type="PANTHER" id="PTHR10127:SF793">
    <property type="entry name" value="ZINC METALLOPROTEINASE NAS-31"/>
    <property type="match status" value="1"/>
</dbReference>
<dbReference type="Gene3D" id="3.40.390.10">
    <property type="entry name" value="Collagenase (Catalytic Domain)"/>
    <property type="match status" value="2"/>
</dbReference>
<dbReference type="Proteomes" id="UP000035642">
    <property type="component" value="Unassembled WGS sequence"/>
</dbReference>
<dbReference type="Pfam" id="PF01400">
    <property type="entry name" value="Astacin"/>
    <property type="match status" value="1"/>
</dbReference>
<dbReference type="InterPro" id="IPR024079">
    <property type="entry name" value="MetalloPept_cat_dom_sf"/>
</dbReference>
<proteinExistence type="predicted"/>
<comment type="cofactor">
    <cofactor evidence="1">
        <name>Zn(2+)</name>
        <dbReference type="ChEBI" id="CHEBI:29105"/>
    </cofactor>
    <text evidence="1">Binds 1 zinc ion per subunit.</text>
</comment>
<dbReference type="GO" id="GO:0046872">
    <property type="term" value="F:metal ion binding"/>
    <property type="evidence" value="ECO:0007669"/>
    <property type="project" value="UniProtKB-KW"/>
</dbReference>
<dbReference type="GO" id="GO:0006508">
    <property type="term" value="P:proteolysis"/>
    <property type="evidence" value="ECO:0007669"/>
    <property type="project" value="UniProtKB-KW"/>
</dbReference>
<keyword evidence="1" id="KW-0479">Metal-binding</keyword>
<evidence type="ECO:0000313" key="3">
    <source>
        <dbReference type="Proteomes" id="UP000035642"/>
    </source>
</evidence>
<keyword evidence="1" id="KW-0862">Zinc</keyword>
<evidence type="ECO:0000313" key="4">
    <source>
        <dbReference type="WBParaSite" id="ACAC_0001055901-mRNA-1"/>
    </source>
</evidence>
<keyword evidence="1" id="KW-0482">Metalloprotease</keyword>
<dbReference type="EC" id="3.4.24.-" evidence="1"/>
<reference evidence="3" key="1">
    <citation type="submission" date="2012-09" db="EMBL/GenBank/DDBJ databases">
        <authorList>
            <person name="Martin A.A."/>
        </authorList>
    </citation>
    <scope>NUCLEOTIDE SEQUENCE</scope>
</reference>
<accession>A0A0K0DHB2</accession>
<protein>
    <recommendedName>
        <fullName evidence="1">Metalloendopeptidase</fullName>
        <ecNumber evidence="1">3.4.24.-</ecNumber>
    </recommendedName>
</protein>
<sequence length="311" mass="35494">MIAILALLTTLAGATVLSSTDSRTKRSIPDGEFEARLQTANSLLRSERDADNTMELIRKLHSMEDEIREELEMTPEEKADLEKKMKNYGHIRRDHVRKMGDSIAEINRNSGVDLALFQGDMILTEQQAADVLADIEENTGHRTKRQAFRDKTYPNNTWTNGVNYYFYNSSSAAVRVFRKAAALWATETCVNFGETYAGKAKATLSIGETVLQYGWESQFTKQTEQTNYNYNITYDYGTIMHYGATSASANGQPFMFPHDITFLQTLGSPFISFYEKLMMNLHYKCLGRHISTEAFHFQFCLSCLLRANHFR</sequence>
<dbReference type="GO" id="GO:0004222">
    <property type="term" value="F:metalloendopeptidase activity"/>
    <property type="evidence" value="ECO:0007669"/>
    <property type="project" value="UniProtKB-UniRule"/>
</dbReference>
<evidence type="ECO:0000256" key="1">
    <source>
        <dbReference type="RuleBase" id="RU361183"/>
    </source>
</evidence>
<keyword evidence="1" id="KW-0645">Protease</keyword>
<keyword evidence="3" id="KW-1185">Reference proteome</keyword>